<dbReference type="AlphaFoldDB" id="A0A378IVA2"/>
<organism evidence="2 3">
    <name type="scientific">Legionella feeleii</name>
    <dbReference type="NCBI Taxonomy" id="453"/>
    <lineage>
        <taxon>Bacteria</taxon>
        <taxon>Pseudomonadati</taxon>
        <taxon>Pseudomonadota</taxon>
        <taxon>Gammaproteobacteria</taxon>
        <taxon>Legionellales</taxon>
        <taxon>Legionellaceae</taxon>
        <taxon>Legionella</taxon>
    </lineage>
</organism>
<evidence type="ECO:0000313" key="2">
    <source>
        <dbReference type="EMBL" id="STX38983.1"/>
    </source>
</evidence>
<dbReference type="PANTHER" id="PTHR36966">
    <property type="entry name" value="REP-ASSOCIATED TYROSINE TRANSPOSASE"/>
    <property type="match status" value="1"/>
</dbReference>
<proteinExistence type="predicted"/>
<protein>
    <submittedName>
        <fullName evidence="2">Transposase and inactivated derivatives</fullName>
    </submittedName>
</protein>
<dbReference type="InterPro" id="IPR036515">
    <property type="entry name" value="Transposase_17_sf"/>
</dbReference>
<dbReference type="SUPFAM" id="SSF143422">
    <property type="entry name" value="Transposase IS200-like"/>
    <property type="match status" value="1"/>
</dbReference>
<gene>
    <name evidence="2" type="ORF">NCTC11978_02173</name>
</gene>
<dbReference type="GO" id="GO:0004803">
    <property type="term" value="F:transposase activity"/>
    <property type="evidence" value="ECO:0007669"/>
    <property type="project" value="InterPro"/>
</dbReference>
<dbReference type="Proteomes" id="UP000254033">
    <property type="component" value="Unassembled WGS sequence"/>
</dbReference>
<dbReference type="NCBIfam" id="NF047646">
    <property type="entry name" value="REP_Tyr_transpos"/>
    <property type="match status" value="1"/>
</dbReference>
<dbReference type="Pfam" id="PF01797">
    <property type="entry name" value="Y1_Tnp"/>
    <property type="match status" value="1"/>
</dbReference>
<sequence>MVNYRRSFIPGGTFFFTVTLRNRKSCLLVEHINLLKDAVQTVKGQHPFLTKAYVVLPDHLHVIWQLPPGDSDYSQRWKKIKALFSKSIHKSALPLMRTRHNEYCLWQRRFWEHAINDETDFENHVNYIHYNPIKHGLVESLHHWPYSSFHHYVRSGRLSKNWANSSPELIEKFGFGE</sequence>
<reference evidence="2 3" key="1">
    <citation type="submission" date="2018-06" db="EMBL/GenBank/DDBJ databases">
        <authorList>
            <consortium name="Pathogen Informatics"/>
            <person name="Doyle S."/>
        </authorList>
    </citation>
    <scope>NUCLEOTIDE SEQUENCE [LARGE SCALE GENOMIC DNA]</scope>
    <source>
        <strain evidence="2 3">NCTC11978</strain>
    </source>
</reference>
<evidence type="ECO:0000259" key="1">
    <source>
        <dbReference type="SMART" id="SM01321"/>
    </source>
</evidence>
<dbReference type="RefSeq" id="WP_115175599.1">
    <property type="nucleotide sequence ID" value="NZ_UGNY01000001.1"/>
</dbReference>
<dbReference type="InterPro" id="IPR052715">
    <property type="entry name" value="RAYT_transposase"/>
</dbReference>
<dbReference type="SMART" id="SM01321">
    <property type="entry name" value="Y1_Tnp"/>
    <property type="match status" value="1"/>
</dbReference>
<dbReference type="GO" id="GO:0043565">
    <property type="term" value="F:sequence-specific DNA binding"/>
    <property type="evidence" value="ECO:0007669"/>
    <property type="project" value="TreeGrafter"/>
</dbReference>
<evidence type="ECO:0000313" key="3">
    <source>
        <dbReference type="Proteomes" id="UP000254033"/>
    </source>
</evidence>
<dbReference type="EMBL" id="UGNY01000001">
    <property type="protein sequence ID" value="STX38983.1"/>
    <property type="molecule type" value="Genomic_DNA"/>
</dbReference>
<dbReference type="GO" id="GO:0006313">
    <property type="term" value="P:DNA transposition"/>
    <property type="evidence" value="ECO:0007669"/>
    <property type="project" value="InterPro"/>
</dbReference>
<dbReference type="PANTHER" id="PTHR36966:SF1">
    <property type="entry name" value="REP-ASSOCIATED TYROSINE TRANSPOSASE"/>
    <property type="match status" value="1"/>
</dbReference>
<accession>A0A378IVA2</accession>
<feature type="domain" description="Transposase IS200-like" evidence="1">
    <location>
        <begin position="9"/>
        <end position="131"/>
    </location>
</feature>
<dbReference type="InterPro" id="IPR002686">
    <property type="entry name" value="Transposase_17"/>
</dbReference>
<dbReference type="Gene3D" id="3.30.70.1290">
    <property type="entry name" value="Transposase IS200-like"/>
    <property type="match status" value="1"/>
</dbReference>
<name>A0A378IVA2_9GAMM</name>